<reference evidence="1 2" key="1">
    <citation type="submission" date="2018-07" db="EMBL/GenBank/DDBJ databases">
        <title>Genomic Encyclopedia of Type Strains, Phase III (KMG-III): the genomes of soil and plant-associated and newly described type strains.</title>
        <authorList>
            <person name="Whitman W."/>
        </authorList>
    </citation>
    <scope>NUCLEOTIDE SEQUENCE [LARGE SCALE GENOMIC DNA]</scope>
    <source>
        <strain evidence="1 2">CECT 7506</strain>
    </source>
</reference>
<accession>A0A368VLN8</accession>
<organism evidence="1 2">
    <name type="scientific">Paenibacillus prosopidis</name>
    <dbReference type="NCBI Taxonomy" id="630520"/>
    <lineage>
        <taxon>Bacteria</taxon>
        <taxon>Bacillati</taxon>
        <taxon>Bacillota</taxon>
        <taxon>Bacilli</taxon>
        <taxon>Bacillales</taxon>
        <taxon>Paenibacillaceae</taxon>
        <taxon>Paenibacillus</taxon>
    </lineage>
</organism>
<protein>
    <submittedName>
        <fullName evidence="1">Uncharacterized protein</fullName>
    </submittedName>
</protein>
<comment type="caution">
    <text evidence="1">The sequence shown here is derived from an EMBL/GenBank/DDBJ whole genome shotgun (WGS) entry which is preliminary data.</text>
</comment>
<dbReference type="OrthoDB" id="2622701at2"/>
<dbReference type="RefSeq" id="WP_114383036.1">
    <property type="nucleotide sequence ID" value="NZ_QPJD01000017.1"/>
</dbReference>
<dbReference type="Proteomes" id="UP000252415">
    <property type="component" value="Unassembled WGS sequence"/>
</dbReference>
<sequence>MKAFLIYCLVLIIVFSNGCSRTEEVSKNLLTINNIQDALKKQKINFQDSEIMKDYLLNSSEFSKGIRLGNGEEIYFYVFENEGDRIQGLKEVKEQTAMVNTVFSPSFYEAKNVLLIYMHLHGIEGPEGKLNEAIQALRK</sequence>
<proteinExistence type="predicted"/>
<name>A0A368VLN8_9BACL</name>
<keyword evidence="2" id="KW-1185">Reference proteome</keyword>
<dbReference type="EMBL" id="QPJD01000017">
    <property type="protein sequence ID" value="RCW42424.1"/>
    <property type="molecule type" value="Genomic_DNA"/>
</dbReference>
<evidence type="ECO:0000313" key="2">
    <source>
        <dbReference type="Proteomes" id="UP000252415"/>
    </source>
</evidence>
<dbReference type="AlphaFoldDB" id="A0A368VLN8"/>
<gene>
    <name evidence="1" type="ORF">DFP97_117148</name>
</gene>
<evidence type="ECO:0000313" key="1">
    <source>
        <dbReference type="EMBL" id="RCW42424.1"/>
    </source>
</evidence>